<protein>
    <submittedName>
        <fullName evidence="2">Uncharacterized protein</fullName>
    </submittedName>
</protein>
<dbReference type="EMBL" id="JABSTU010000888">
    <property type="protein sequence ID" value="KAH7986887.1"/>
    <property type="molecule type" value="Genomic_DNA"/>
</dbReference>
<accession>A0A9J6D2N8</accession>
<evidence type="ECO:0000256" key="1">
    <source>
        <dbReference type="SAM" id="MobiDB-lite"/>
    </source>
</evidence>
<comment type="caution">
    <text evidence="2">The sequence shown here is derived from an EMBL/GenBank/DDBJ whole genome shotgun (WGS) entry which is preliminary data.</text>
</comment>
<feature type="compositionally biased region" description="Acidic residues" evidence="1">
    <location>
        <begin position="102"/>
        <end position="111"/>
    </location>
</feature>
<dbReference type="VEuPathDB" id="VectorBase:LOC119169793"/>
<organism evidence="2 3">
    <name type="scientific">Rhipicephalus microplus</name>
    <name type="common">Cattle tick</name>
    <name type="synonym">Boophilus microplus</name>
    <dbReference type="NCBI Taxonomy" id="6941"/>
    <lineage>
        <taxon>Eukaryota</taxon>
        <taxon>Metazoa</taxon>
        <taxon>Ecdysozoa</taxon>
        <taxon>Arthropoda</taxon>
        <taxon>Chelicerata</taxon>
        <taxon>Arachnida</taxon>
        <taxon>Acari</taxon>
        <taxon>Parasitiformes</taxon>
        <taxon>Ixodida</taxon>
        <taxon>Ixodoidea</taxon>
        <taxon>Ixodidae</taxon>
        <taxon>Rhipicephalinae</taxon>
        <taxon>Rhipicephalus</taxon>
        <taxon>Boophilus</taxon>
    </lineage>
</organism>
<reference evidence="2" key="2">
    <citation type="submission" date="2021-09" db="EMBL/GenBank/DDBJ databases">
        <authorList>
            <person name="Jia N."/>
            <person name="Wang J."/>
            <person name="Shi W."/>
            <person name="Du L."/>
            <person name="Sun Y."/>
            <person name="Zhan W."/>
            <person name="Jiang J."/>
            <person name="Wang Q."/>
            <person name="Zhang B."/>
            <person name="Ji P."/>
            <person name="Sakyi L.B."/>
            <person name="Cui X."/>
            <person name="Yuan T."/>
            <person name="Jiang B."/>
            <person name="Yang W."/>
            <person name="Lam T.T.-Y."/>
            <person name="Chang Q."/>
            <person name="Ding S."/>
            <person name="Wang X."/>
            <person name="Zhu J."/>
            <person name="Ruan X."/>
            <person name="Zhao L."/>
            <person name="Wei J."/>
            <person name="Que T."/>
            <person name="Du C."/>
            <person name="Cheng J."/>
            <person name="Dai P."/>
            <person name="Han X."/>
            <person name="Huang E."/>
            <person name="Gao Y."/>
            <person name="Liu J."/>
            <person name="Shao H."/>
            <person name="Ye R."/>
            <person name="Li L."/>
            <person name="Wei W."/>
            <person name="Wang X."/>
            <person name="Wang C."/>
            <person name="Huo Q."/>
            <person name="Li W."/>
            <person name="Guo W."/>
            <person name="Chen H."/>
            <person name="Chen S."/>
            <person name="Zhou L."/>
            <person name="Zhou L."/>
            <person name="Ni X."/>
            <person name="Tian J."/>
            <person name="Zhou Y."/>
            <person name="Sheng Y."/>
            <person name="Liu T."/>
            <person name="Pan Y."/>
            <person name="Xia L."/>
            <person name="Li J."/>
            <person name="Zhao F."/>
            <person name="Cao W."/>
        </authorList>
    </citation>
    <scope>NUCLEOTIDE SEQUENCE</scope>
    <source>
        <strain evidence="2">Rmic-2018</strain>
        <tissue evidence="2">Larvae</tissue>
    </source>
</reference>
<sequence>MGTAICVYLNRQWGLCPATCLATLQQAMANDHAEVQMALSDELNRLKQHQQLESMKTTKRRLELVPKSRSTLSPSLIENCFKHTGFTTTVQASRTDRGSASPDEDLDEGALDGESGGSAVPLSVTNARGELRAIDIDIPDELTVDAFVCADDDVVVYEEVTDEAIIESVREADDTEDQEETHAEKPNPRVVLDALDTLHSFFGAHDDVAMDHFFQCEGRALKLLHGKTAQQQHRAVPPPRTCRSVMHHSHGLLPRLRHDLFADWTPIRKQWEDGRHRHVAFGRTQEPPGPIAEAGWQQQTAIRVSTIFSPLNPGSRHAAKQYASIGELKSP</sequence>
<proteinExistence type="predicted"/>
<dbReference type="VEuPathDB" id="VectorBase:LOC119182678"/>
<reference evidence="2" key="1">
    <citation type="journal article" date="2020" name="Cell">
        <title>Large-Scale Comparative Analyses of Tick Genomes Elucidate Their Genetic Diversity and Vector Capacities.</title>
        <authorList>
            <consortium name="Tick Genome and Microbiome Consortium (TIGMIC)"/>
            <person name="Jia N."/>
            <person name="Wang J."/>
            <person name="Shi W."/>
            <person name="Du L."/>
            <person name="Sun Y."/>
            <person name="Zhan W."/>
            <person name="Jiang J.F."/>
            <person name="Wang Q."/>
            <person name="Zhang B."/>
            <person name="Ji P."/>
            <person name="Bell-Sakyi L."/>
            <person name="Cui X.M."/>
            <person name="Yuan T.T."/>
            <person name="Jiang B.G."/>
            <person name="Yang W.F."/>
            <person name="Lam T.T."/>
            <person name="Chang Q.C."/>
            <person name="Ding S.J."/>
            <person name="Wang X.J."/>
            <person name="Zhu J.G."/>
            <person name="Ruan X.D."/>
            <person name="Zhao L."/>
            <person name="Wei J.T."/>
            <person name="Ye R.Z."/>
            <person name="Que T.C."/>
            <person name="Du C.H."/>
            <person name="Zhou Y.H."/>
            <person name="Cheng J.X."/>
            <person name="Dai P.F."/>
            <person name="Guo W.B."/>
            <person name="Han X.H."/>
            <person name="Huang E.J."/>
            <person name="Li L.F."/>
            <person name="Wei W."/>
            <person name="Gao Y.C."/>
            <person name="Liu J.Z."/>
            <person name="Shao H.Z."/>
            <person name="Wang X."/>
            <person name="Wang C.C."/>
            <person name="Yang T.C."/>
            <person name="Huo Q.B."/>
            <person name="Li W."/>
            <person name="Chen H.Y."/>
            <person name="Chen S.E."/>
            <person name="Zhou L.G."/>
            <person name="Ni X.B."/>
            <person name="Tian J.H."/>
            <person name="Sheng Y."/>
            <person name="Liu T."/>
            <person name="Pan Y.S."/>
            <person name="Xia L.Y."/>
            <person name="Li J."/>
            <person name="Zhao F."/>
            <person name="Cao W.C."/>
        </authorList>
    </citation>
    <scope>NUCLEOTIDE SEQUENCE</scope>
    <source>
        <strain evidence="2">Rmic-2018</strain>
    </source>
</reference>
<gene>
    <name evidence="2" type="ORF">HPB51_026588</name>
</gene>
<feature type="region of interest" description="Disordered" evidence="1">
    <location>
        <begin position="91"/>
        <end position="122"/>
    </location>
</feature>
<keyword evidence="3" id="KW-1185">Reference proteome</keyword>
<evidence type="ECO:0000313" key="3">
    <source>
        <dbReference type="Proteomes" id="UP000821866"/>
    </source>
</evidence>
<evidence type="ECO:0000313" key="2">
    <source>
        <dbReference type="EMBL" id="KAH7986887.1"/>
    </source>
</evidence>
<dbReference type="AlphaFoldDB" id="A0A9J6D2N8"/>
<name>A0A9J6D2N8_RHIMP</name>
<dbReference type="Proteomes" id="UP000821866">
    <property type="component" value="Unassembled WGS sequence"/>
</dbReference>